<accession>A0ABW4Z971</accession>
<organism evidence="2 3">
    <name type="scientific">Rubritalea tangerina</name>
    <dbReference type="NCBI Taxonomy" id="430798"/>
    <lineage>
        <taxon>Bacteria</taxon>
        <taxon>Pseudomonadati</taxon>
        <taxon>Verrucomicrobiota</taxon>
        <taxon>Verrucomicrobiia</taxon>
        <taxon>Verrucomicrobiales</taxon>
        <taxon>Rubritaleaceae</taxon>
        <taxon>Rubritalea</taxon>
    </lineage>
</organism>
<sequence length="178" mass="20546">MFAQYDVKFIKTLDVNGDLETNETELRQGIRNQLLFFLNDKLKVDQNNDQRLTLKEYALSVPARSDEKDEDGFDWHQRGHFQRDDKNKDGFIDLTEMLGHTTKGIKERAMLVHASLILKKADTNNDSVITKDEFLAINKEAEPVWNKAVKGNSHIELSNAYPTLYWLSIKELSMLTDA</sequence>
<dbReference type="InterPro" id="IPR011992">
    <property type="entry name" value="EF-hand-dom_pair"/>
</dbReference>
<dbReference type="EMBL" id="JBHUJB010000028">
    <property type="protein sequence ID" value="MFD2158546.1"/>
    <property type="molecule type" value="Genomic_DNA"/>
</dbReference>
<reference evidence="3" key="1">
    <citation type="journal article" date="2019" name="Int. J. Syst. Evol. Microbiol.">
        <title>The Global Catalogue of Microorganisms (GCM) 10K type strain sequencing project: providing services to taxonomists for standard genome sequencing and annotation.</title>
        <authorList>
            <consortium name="The Broad Institute Genomics Platform"/>
            <consortium name="The Broad Institute Genome Sequencing Center for Infectious Disease"/>
            <person name="Wu L."/>
            <person name="Ma J."/>
        </authorList>
    </citation>
    <scope>NUCLEOTIDE SEQUENCE [LARGE SCALE GENOMIC DNA]</scope>
    <source>
        <strain evidence="3">CCUG 57942</strain>
    </source>
</reference>
<dbReference type="Proteomes" id="UP001597389">
    <property type="component" value="Unassembled WGS sequence"/>
</dbReference>
<dbReference type="RefSeq" id="WP_377086656.1">
    <property type="nucleotide sequence ID" value="NZ_JBHSJL010000014.1"/>
</dbReference>
<comment type="caution">
    <text evidence="2">The sequence shown here is derived from an EMBL/GenBank/DDBJ whole genome shotgun (WGS) entry which is preliminary data.</text>
</comment>
<keyword evidence="3" id="KW-1185">Reference proteome</keyword>
<evidence type="ECO:0000313" key="2">
    <source>
        <dbReference type="EMBL" id="MFD2158546.1"/>
    </source>
</evidence>
<evidence type="ECO:0000313" key="3">
    <source>
        <dbReference type="Proteomes" id="UP001597389"/>
    </source>
</evidence>
<dbReference type="SUPFAM" id="SSF47473">
    <property type="entry name" value="EF-hand"/>
    <property type="match status" value="1"/>
</dbReference>
<name>A0ABW4Z971_9BACT</name>
<dbReference type="Gene3D" id="1.10.238.10">
    <property type="entry name" value="EF-hand"/>
    <property type="match status" value="1"/>
</dbReference>
<feature type="domain" description="EF-hand" evidence="1">
    <location>
        <begin position="80"/>
        <end position="136"/>
    </location>
</feature>
<gene>
    <name evidence="2" type="ORF">ACFSW8_06525</name>
</gene>
<dbReference type="InterPro" id="IPR018247">
    <property type="entry name" value="EF_Hand_1_Ca_BS"/>
</dbReference>
<dbReference type="Pfam" id="PF13499">
    <property type="entry name" value="EF-hand_7"/>
    <property type="match status" value="1"/>
</dbReference>
<evidence type="ECO:0000259" key="1">
    <source>
        <dbReference type="Pfam" id="PF13499"/>
    </source>
</evidence>
<protein>
    <recommendedName>
        <fullName evidence="1">EF-hand domain-containing protein</fullName>
    </recommendedName>
</protein>
<dbReference type="InterPro" id="IPR002048">
    <property type="entry name" value="EF_hand_dom"/>
</dbReference>
<dbReference type="PROSITE" id="PS00018">
    <property type="entry name" value="EF_HAND_1"/>
    <property type="match status" value="2"/>
</dbReference>
<proteinExistence type="predicted"/>